<reference evidence="1 3" key="1">
    <citation type="submission" date="2017-04" db="EMBL/GenBank/DDBJ databases">
        <title>Complete genome of Campylobacter concisus ATCC 33237T and draft genomes for an additional eight well characterized C. concisus strains.</title>
        <authorList>
            <person name="Cornelius A.J."/>
            <person name="Miller W.G."/>
            <person name="Lastovica A.J."/>
            <person name="On S.L."/>
            <person name="French N.P."/>
            <person name="Vandenberg O."/>
            <person name="Biggs P.J."/>
        </authorList>
    </citation>
    <scope>NUCLEOTIDE SEQUENCE [LARGE SCALE GENOMIC DNA]</scope>
    <source>
        <strain evidence="1 3">CCUG 19995</strain>
    </source>
</reference>
<evidence type="ECO:0000313" key="3">
    <source>
        <dbReference type="Proteomes" id="UP000196317"/>
    </source>
</evidence>
<proteinExistence type="predicted"/>
<dbReference type="EMBL" id="NDYN01000001">
    <property type="protein sequence ID" value="OUT08998.1"/>
    <property type="molecule type" value="Genomic_DNA"/>
</dbReference>
<protein>
    <submittedName>
        <fullName evidence="1">Uncharacterized protein</fullName>
    </submittedName>
</protein>
<dbReference type="AlphaFoldDB" id="A0A1Y5ME25"/>
<dbReference type="Proteomes" id="UP000196317">
    <property type="component" value="Unassembled WGS sequence"/>
</dbReference>
<organism evidence="1 3">
    <name type="scientific">Campylobacter concisus</name>
    <dbReference type="NCBI Taxonomy" id="199"/>
    <lineage>
        <taxon>Bacteria</taxon>
        <taxon>Pseudomonadati</taxon>
        <taxon>Campylobacterota</taxon>
        <taxon>Epsilonproteobacteria</taxon>
        <taxon>Campylobacterales</taxon>
        <taxon>Campylobacteraceae</taxon>
        <taxon>Campylobacter</taxon>
    </lineage>
</organism>
<evidence type="ECO:0000313" key="1">
    <source>
        <dbReference type="EMBL" id="OUT06838.1"/>
    </source>
</evidence>
<name>A0A1Y5ME25_9BACT</name>
<sequence length="170" mass="19641">MELTINVEDYISESDIKEICKQSVRSYLDKQISQFTNIKDFISEAVYGSISGEFLKVIFQENPEAVEKALQQLRKLVKDGEFISSYSLFGYSIEPNASDRYYRPATYKRATYINTLVQNMLKKNEEAIKNKIKEIAFNRVEASTLKGIDDGDFDLSYYILDALRKGLRKD</sequence>
<comment type="caution">
    <text evidence="1">The sequence shown here is derived from an EMBL/GenBank/DDBJ whole genome shotgun (WGS) entry which is preliminary data.</text>
</comment>
<gene>
    <name evidence="2" type="ORF">B9N65_01260</name>
    <name evidence="1" type="ORF">B9N65_09665</name>
</gene>
<accession>A0A1Y5ME25</accession>
<dbReference type="RefSeq" id="WP_087582495.1">
    <property type="nucleotide sequence ID" value="NZ_NDYN01000001.1"/>
</dbReference>
<evidence type="ECO:0000313" key="2">
    <source>
        <dbReference type="EMBL" id="OUT08998.1"/>
    </source>
</evidence>
<dbReference type="EMBL" id="NDYN01000010">
    <property type="protein sequence ID" value="OUT06838.1"/>
    <property type="molecule type" value="Genomic_DNA"/>
</dbReference>